<evidence type="ECO:0000259" key="3">
    <source>
        <dbReference type="Pfam" id="PF03446"/>
    </source>
</evidence>
<sequence>MQETKVAVIGLGIIGSIWAANYASEDMLAASWNRTPKPDLDLKQTDLAGCAKAAQHLQICLYDADSVREVLKQLLPHLNAGHVVIQSSTIDGESATEFSKLVHNTGARYLEAPFTGSKPAAEQRQTVFFLGGSPALVTEIEPLLAKLSSKRFHIGTPHQATAVKLAMNLQIASISQALCEAITLTRSADISDDCFFEVLRANVSWSGLAELKESKLRQADYSPQFSTKNLHKDMRLAKQTAKCELPQLERTLQTLATAEAAGYSEQDFISMIQLLEE</sequence>
<gene>
    <name evidence="5" type="ORF">QEH59_03810</name>
</gene>
<comment type="caution">
    <text evidence="5">The sequence shown here is derived from an EMBL/GenBank/DDBJ whole genome shotgun (WGS) entry which is preliminary data.</text>
</comment>
<proteinExistence type="predicted"/>
<evidence type="ECO:0000256" key="2">
    <source>
        <dbReference type="ARBA" id="ARBA00023027"/>
    </source>
</evidence>
<feature type="domain" description="3-hydroxyisobutyrate dehydrogenase-like NAD-binding" evidence="4">
    <location>
        <begin position="160"/>
        <end position="275"/>
    </location>
</feature>
<protein>
    <submittedName>
        <fullName evidence="5">NAD(P)-dependent oxidoreductase</fullName>
        <ecNumber evidence="5">1.1.-.-</ecNumber>
    </submittedName>
</protein>
<evidence type="ECO:0000313" key="5">
    <source>
        <dbReference type="EMBL" id="MDQ8193536.1"/>
    </source>
</evidence>
<dbReference type="Pfam" id="PF14833">
    <property type="entry name" value="NAD_binding_11"/>
    <property type="match status" value="1"/>
</dbReference>
<organism evidence="5 6">
    <name type="scientific">Thalassobacterium sedimentorum</name>
    <dbReference type="NCBI Taxonomy" id="3041258"/>
    <lineage>
        <taxon>Bacteria</taxon>
        <taxon>Pseudomonadati</taxon>
        <taxon>Verrucomicrobiota</taxon>
        <taxon>Opitutia</taxon>
        <taxon>Puniceicoccales</taxon>
        <taxon>Coraliomargaritaceae</taxon>
        <taxon>Thalassobacterium</taxon>
    </lineage>
</organism>
<name>A0ABU1AIC7_9BACT</name>
<dbReference type="PANTHER" id="PTHR43580:SF2">
    <property type="entry name" value="CYTOKINE-LIKE NUCLEAR FACTOR N-PAC"/>
    <property type="match status" value="1"/>
</dbReference>
<evidence type="ECO:0000256" key="1">
    <source>
        <dbReference type="ARBA" id="ARBA00023002"/>
    </source>
</evidence>
<dbReference type="RefSeq" id="WP_308984024.1">
    <property type="nucleotide sequence ID" value="NZ_JARXIC010000004.1"/>
</dbReference>
<dbReference type="InterPro" id="IPR051265">
    <property type="entry name" value="HIBADH-related_NP60_sf"/>
</dbReference>
<dbReference type="GO" id="GO:0016491">
    <property type="term" value="F:oxidoreductase activity"/>
    <property type="evidence" value="ECO:0007669"/>
    <property type="project" value="UniProtKB-KW"/>
</dbReference>
<dbReference type="PANTHER" id="PTHR43580">
    <property type="entry name" value="OXIDOREDUCTASE GLYR1-RELATED"/>
    <property type="match status" value="1"/>
</dbReference>
<dbReference type="PIRSF" id="PIRSF000103">
    <property type="entry name" value="HIBADH"/>
    <property type="match status" value="1"/>
</dbReference>
<reference evidence="5 6" key="1">
    <citation type="submission" date="2023-04" db="EMBL/GenBank/DDBJ databases">
        <title>A novel bacteria isolated from coastal sediment.</title>
        <authorList>
            <person name="Liu X.-J."/>
            <person name="Du Z.-J."/>
        </authorList>
    </citation>
    <scope>NUCLEOTIDE SEQUENCE [LARGE SCALE GENOMIC DNA]</scope>
    <source>
        <strain evidence="5 6">SDUM461004</strain>
    </source>
</reference>
<dbReference type="Pfam" id="PF03446">
    <property type="entry name" value="NAD_binding_2"/>
    <property type="match status" value="1"/>
</dbReference>
<evidence type="ECO:0000259" key="4">
    <source>
        <dbReference type="Pfam" id="PF14833"/>
    </source>
</evidence>
<evidence type="ECO:0000313" key="6">
    <source>
        <dbReference type="Proteomes" id="UP001243717"/>
    </source>
</evidence>
<dbReference type="InterPro" id="IPR013328">
    <property type="entry name" value="6PGD_dom2"/>
</dbReference>
<dbReference type="InterPro" id="IPR036291">
    <property type="entry name" value="NAD(P)-bd_dom_sf"/>
</dbReference>
<dbReference type="Gene3D" id="1.10.1040.10">
    <property type="entry name" value="N-(1-d-carboxylethyl)-l-norvaline Dehydrogenase, domain 2"/>
    <property type="match status" value="1"/>
</dbReference>
<dbReference type="SUPFAM" id="SSF48179">
    <property type="entry name" value="6-phosphogluconate dehydrogenase C-terminal domain-like"/>
    <property type="match status" value="1"/>
</dbReference>
<dbReference type="SUPFAM" id="SSF51735">
    <property type="entry name" value="NAD(P)-binding Rossmann-fold domains"/>
    <property type="match status" value="1"/>
</dbReference>
<keyword evidence="2" id="KW-0520">NAD</keyword>
<feature type="domain" description="6-phosphogluconate dehydrogenase NADP-binding" evidence="3">
    <location>
        <begin position="5"/>
        <end position="155"/>
    </location>
</feature>
<dbReference type="InterPro" id="IPR015815">
    <property type="entry name" value="HIBADH-related"/>
</dbReference>
<dbReference type="EMBL" id="JARXIC010000004">
    <property type="protein sequence ID" value="MDQ8193536.1"/>
    <property type="molecule type" value="Genomic_DNA"/>
</dbReference>
<dbReference type="Proteomes" id="UP001243717">
    <property type="component" value="Unassembled WGS sequence"/>
</dbReference>
<keyword evidence="6" id="KW-1185">Reference proteome</keyword>
<dbReference type="InterPro" id="IPR029154">
    <property type="entry name" value="HIBADH-like_NADP-bd"/>
</dbReference>
<keyword evidence="1 5" id="KW-0560">Oxidoreductase</keyword>
<accession>A0ABU1AIC7</accession>
<dbReference type="InterPro" id="IPR006115">
    <property type="entry name" value="6PGDH_NADP-bd"/>
</dbReference>
<dbReference type="InterPro" id="IPR008927">
    <property type="entry name" value="6-PGluconate_DH-like_C_sf"/>
</dbReference>
<dbReference type="Gene3D" id="3.40.50.720">
    <property type="entry name" value="NAD(P)-binding Rossmann-like Domain"/>
    <property type="match status" value="1"/>
</dbReference>
<dbReference type="EC" id="1.1.-.-" evidence="5"/>